<keyword evidence="2 8" id="KW-0812">Transmembrane</keyword>
<dbReference type="InterPro" id="IPR000276">
    <property type="entry name" value="GPCR_Rhodpsn"/>
</dbReference>
<dbReference type="GO" id="GO:0004930">
    <property type="term" value="F:G protein-coupled receptor activity"/>
    <property type="evidence" value="ECO:0007669"/>
    <property type="project" value="UniProtKB-KW"/>
</dbReference>
<feature type="transmembrane region" description="Helical" evidence="8">
    <location>
        <begin position="462"/>
        <end position="483"/>
    </location>
</feature>
<evidence type="ECO:0000256" key="7">
    <source>
        <dbReference type="ARBA" id="ARBA00023224"/>
    </source>
</evidence>
<dbReference type="EMBL" id="CAJNOR010004363">
    <property type="protein sequence ID" value="CAF1496612.1"/>
    <property type="molecule type" value="Genomic_DNA"/>
</dbReference>
<sequence>MSTAAIVDAQKNIARYGLSILLVFGNIGNILTIIVLSKTTKQKPNSCSFYLLSACISNWIVINTALISNIVGVDHIDPQNTSNVVCKLRWAGTHALLMLSRSFMIAGCIDRWALCSQNATIRMFSRPRIAIRVIVILVVVWTLIPIHLAVYFNNNTGRCAALAGTYAFFYAIYSLIVIGIMPLFFMMFFSYLAWHNLQTIRSRVVPTQGTVNPVSQHVQIHRRDRDLMKMLSGEVLVYCVTTIPYPINLIYSVSTASIASTKSPIRSAIESLIGYIISPLLNFMYCCVQFYVYAFASARFREEVRCLFCSTPEKSHRLAGDTVQSSIDIGSSMTDPLLFHKIQENITRYGISILLVFGNIGNILTIIVLSKTTKQKPNSCSFYLLSACISNWIVINTALISNIVGVDHIDPQNTSNVVCKLRWAGTHALLMLSRSFMIAGCIDRWALCSQNATIRMFSRPRIAIRVIVILVVVWTLIPIHLAVYFNNNTGRCAALAGTYAFFYAIYSLIVIGIMPLFFMMFFSYLAWHNLQTIRSRVVPTQGTVNPVSQHVQIHRRDRDLMKMLSGEVLVYCVTTIPYPINLIYSVSTASIASTKSPIRSAIESLIGYIISPLLNFMYCCVQFYVYVFTSTRFRKEFQTLLHLRHVDIKLSDRHSGSHIMVH</sequence>
<evidence type="ECO:0000313" key="11">
    <source>
        <dbReference type="Proteomes" id="UP000663828"/>
    </source>
</evidence>
<feature type="transmembrane region" description="Helical" evidence="8">
    <location>
        <begin position="568"/>
        <end position="586"/>
    </location>
</feature>
<feature type="transmembrane region" description="Helical" evidence="8">
    <location>
        <begin position="170"/>
        <end position="194"/>
    </location>
</feature>
<feature type="transmembrane region" description="Helical" evidence="8">
    <location>
        <begin position="129"/>
        <end position="150"/>
    </location>
</feature>
<dbReference type="Pfam" id="PF00001">
    <property type="entry name" value="7tm_1"/>
    <property type="match status" value="2"/>
</dbReference>
<dbReference type="Gene3D" id="1.20.1070.10">
    <property type="entry name" value="Rhodopsin 7-helix transmembrane proteins"/>
    <property type="match status" value="2"/>
</dbReference>
<feature type="transmembrane region" description="Helical" evidence="8">
    <location>
        <begin position="49"/>
        <end position="71"/>
    </location>
</feature>
<evidence type="ECO:0000256" key="2">
    <source>
        <dbReference type="ARBA" id="ARBA00022692"/>
    </source>
</evidence>
<evidence type="ECO:0000256" key="3">
    <source>
        <dbReference type="ARBA" id="ARBA00022989"/>
    </source>
</evidence>
<comment type="caution">
    <text evidence="10">The sequence shown here is derived from an EMBL/GenBank/DDBJ whole genome shotgun (WGS) entry which is preliminary data.</text>
</comment>
<evidence type="ECO:0000313" key="10">
    <source>
        <dbReference type="EMBL" id="CAF1496612.1"/>
    </source>
</evidence>
<keyword evidence="11" id="KW-1185">Reference proteome</keyword>
<feature type="transmembrane region" description="Helical" evidence="8">
    <location>
        <begin position="503"/>
        <end position="527"/>
    </location>
</feature>
<organism evidence="10 11">
    <name type="scientific">Adineta ricciae</name>
    <name type="common">Rotifer</name>
    <dbReference type="NCBI Taxonomy" id="249248"/>
    <lineage>
        <taxon>Eukaryota</taxon>
        <taxon>Metazoa</taxon>
        <taxon>Spiralia</taxon>
        <taxon>Gnathifera</taxon>
        <taxon>Rotifera</taxon>
        <taxon>Eurotatoria</taxon>
        <taxon>Bdelloidea</taxon>
        <taxon>Adinetida</taxon>
        <taxon>Adinetidae</taxon>
        <taxon>Adineta</taxon>
    </lineage>
</organism>
<evidence type="ECO:0000256" key="1">
    <source>
        <dbReference type="ARBA" id="ARBA00004141"/>
    </source>
</evidence>
<accession>A0A815SUP2</accession>
<keyword evidence="3 8" id="KW-1133">Transmembrane helix</keyword>
<dbReference type="PANTHER" id="PTHR24243:SF208">
    <property type="entry name" value="PYROKININ-1 RECEPTOR"/>
    <property type="match status" value="1"/>
</dbReference>
<dbReference type="PANTHER" id="PTHR24243">
    <property type="entry name" value="G-PROTEIN COUPLED RECEPTOR"/>
    <property type="match status" value="1"/>
</dbReference>
<dbReference type="PROSITE" id="PS50262">
    <property type="entry name" value="G_PROTEIN_RECEP_F1_2"/>
    <property type="match status" value="2"/>
</dbReference>
<feature type="domain" description="G-protein coupled receptors family 1 profile" evidence="9">
    <location>
        <begin position="361"/>
        <end position="626"/>
    </location>
</feature>
<keyword evidence="7" id="KW-0807">Transducer</keyword>
<feature type="domain" description="G-protein coupled receptors family 1 profile" evidence="9">
    <location>
        <begin position="28"/>
        <end position="293"/>
    </location>
</feature>
<reference evidence="10" key="1">
    <citation type="submission" date="2021-02" db="EMBL/GenBank/DDBJ databases">
        <authorList>
            <person name="Nowell W R."/>
        </authorList>
    </citation>
    <scope>NUCLEOTIDE SEQUENCE</scope>
</reference>
<name>A0A815SUP2_ADIRI</name>
<feature type="transmembrane region" description="Helical" evidence="8">
    <location>
        <begin position="606"/>
        <end position="627"/>
    </location>
</feature>
<feature type="transmembrane region" description="Helical" evidence="8">
    <location>
        <begin position="272"/>
        <end position="294"/>
    </location>
</feature>
<dbReference type="AlphaFoldDB" id="A0A815SUP2"/>
<keyword evidence="4" id="KW-0297">G-protein coupled receptor</keyword>
<evidence type="ECO:0000259" key="9">
    <source>
        <dbReference type="PROSITE" id="PS50262"/>
    </source>
</evidence>
<dbReference type="GO" id="GO:0016020">
    <property type="term" value="C:membrane"/>
    <property type="evidence" value="ECO:0007669"/>
    <property type="project" value="UniProtKB-SubCell"/>
</dbReference>
<dbReference type="InterPro" id="IPR017452">
    <property type="entry name" value="GPCR_Rhodpsn_7TM"/>
</dbReference>
<feature type="transmembrane region" description="Helical" evidence="8">
    <location>
        <begin position="349"/>
        <end position="370"/>
    </location>
</feature>
<protein>
    <recommendedName>
        <fullName evidence="9">G-protein coupled receptors family 1 profile domain-containing protein</fullName>
    </recommendedName>
</protein>
<gene>
    <name evidence="10" type="ORF">XAT740_LOCUS39401</name>
</gene>
<feature type="transmembrane region" description="Helical" evidence="8">
    <location>
        <begin position="16"/>
        <end position="37"/>
    </location>
</feature>
<keyword evidence="5 8" id="KW-0472">Membrane</keyword>
<evidence type="ECO:0000256" key="5">
    <source>
        <dbReference type="ARBA" id="ARBA00023136"/>
    </source>
</evidence>
<feature type="transmembrane region" description="Helical" evidence="8">
    <location>
        <begin position="382"/>
        <end position="404"/>
    </location>
</feature>
<evidence type="ECO:0000256" key="6">
    <source>
        <dbReference type="ARBA" id="ARBA00023170"/>
    </source>
</evidence>
<dbReference type="Proteomes" id="UP000663828">
    <property type="component" value="Unassembled WGS sequence"/>
</dbReference>
<dbReference type="CDD" id="cd00637">
    <property type="entry name" value="7tm_classA_rhodopsin-like"/>
    <property type="match status" value="1"/>
</dbReference>
<evidence type="ECO:0000256" key="4">
    <source>
        <dbReference type="ARBA" id="ARBA00023040"/>
    </source>
</evidence>
<proteinExistence type="predicted"/>
<dbReference type="SUPFAM" id="SSF81321">
    <property type="entry name" value="Family A G protein-coupled receptor-like"/>
    <property type="match status" value="2"/>
</dbReference>
<comment type="subcellular location">
    <subcellularLocation>
        <location evidence="1">Membrane</location>
        <topology evidence="1">Multi-pass membrane protein</topology>
    </subcellularLocation>
</comment>
<keyword evidence="6" id="KW-0675">Receptor</keyword>
<evidence type="ECO:0000256" key="8">
    <source>
        <dbReference type="SAM" id="Phobius"/>
    </source>
</evidence>